<feature type="transmembrane region" description="Helical" evidence="6">
    <location>
        <begin position="99"/>
        <end position="119"/>
    </location>
</feature>
<dbReference type="PANTHER" id="PTHR35007:SF1">
    <property type="entry name" value="PILUS ASSEMBLY PROTEIN"/>
    <property type="match status" value="1"/>
</dbReference>
<sequence length="300" mass="32382">MTTDTQLAIALGMVAALGALLIIRELYPRRIDAVDVAARLTNVNAARDDYDSDSDSDEITDRLGRALLGRIGTWSILRIPHRDLALLRISVARFLGEKALCALLGLLLPTFSTVVLYVVGLSMPIAVPVLVSIGMAIVFSFFPNLGVADRARVARAEFARAMTSYIDLVSLERAGGSGPVQALEHAADVGDSWVFGRIRDELNRARWSGTPAWEALKVVGEELRVPQLVETADVMRLAADQGATVYENLRARASSMRAEILSSDKTSAGIRTERSTLPVAMTVVVFMAMLVTPMAISIAS</sequence>
<accession>A0A418KID3</accession>
<dbReference type="InterPro" id="IPR018076">
    <property type="entry name" value="T2SS_GspF_dom"/>
</dbReference>
<evidence type="ECO:0000256" key="4">
    <source>
        <dbReference type="ARBA" id="ARBA00022989"/>
    </source>
</evidence>
<protein>
    <recommendedName>
        <fullName evidence="7">Type II secretion system protein GspF domain-containing protein</fullName>
    </recommendedName>
</protein>
<organism evidence="8 9">
    <name type="scientific">Jiangella rhizosphaerae</name>
    <dbReference type="NCBI Taxonomy" id="2293569"/>
    <lineage>
        <taxon>Bacteria</taxon>
        <taxon>Bacillati</taxon>
        <taxon>Actinomycetota</taxon>
        <taxon>Actinomycetes</taxon>
        <taxon>Jiangellales</taxon>
        <taxon>Jiangellaceae</taxon>
        <taxon>Jiangella</taxon>
    </lineage>
</organism>
<evidence type="ECO:0000256" key="1">
    <source>
        <dbReference type="ARBA" id="ARBA00004651"/>
    </source>
</evidence>
<dbReference type="PANTHER" id="PTHR35007">
    <property type="entry name" value="INTEGRAL MEMBRANE PROTEIN-RELATED"/>
    <property type="match status" value="1"/>
</dbReference>
<keyword evidence="9" id="KW-1185">Reference proteome</keyword>
<dbReference type="OrthoDB" id="5243064at2"/>
<dbReference type="Pfam" id="PF00482">
    <property type="entry name" value="T2SSF"/>
    <property type="match status" value="1"/>
</dbReference>
<name>A0A418KID3_9ACTN</name>
<dbReference type="EMBL" id="QUAL01000407">
    <property type="protein sequence ID" value="RIQ12223.1"/>
    <property type="molecule type" value="Genomic_DNA"/>
</dbReference>
<dbReference type="RefSeq" id="WP_119662842.1">
    <property type="nucleotide sequence ID" value="NZ_QUAL01000407.1"/>
</dbReference>
<feature type="transmembrane region" description="Helical" evidence="6">
    <location>
        <begin position="6"/>
        <end position="23"/>
    </location>
</feature>
<feature type="domain" description="Type II secretion system protein GspF" evidence="7">
    <location>
        <begin position="166"/>
        <end position="293"/>
    </location>
</feature>
<keyword evidence="2" id="KW-1003">Cell membrane</keyword>
<keyword evidence="3 6" id="KW-0812">Transmembrane</keyword>
<evidence type="ECO:0000256" key="5">
    <source>
        <dbReference type="ARBA" id="ARBA00023136"/>
    </source>
</evidence>
<keyword evidence="5 6" id="KW-0472">Membrane</keyword>
<gene>
    <name evidence="8" type="ORF">DY240_27410</name>
</gene>
<reference evidence="8 9" key="1">
    <citation type="submission" date="2018-09" db="EMBL/GenBank/DDBJ databases">
        <title>Isolation, diversity and antifungal activity of actinobacteria from wheat.</title>
        <authorList>
            <person name="Han C."/>
        </authorList>
    </citation>
    <scope>NUCLEOTIDE SEQUENCE [LARGE SCALE GENOMIC DNA]</scope>
    <source>
        <strain evidence="8 9">NEAU-YY265</strain>
    </source>
</reference>
<comment type="subcellular location">
    <subcellularLocation>
        <location evidence="1">Cell membrane</location>
        <topology evidence="1">Multi-pass membrane protein</topology>
    </subcellularLocation>
</comment>
<evidence type="ECO:0000313" key="8">
    <source>
        <dbReference type="EMBL" id="RIQ12223.1"/>
    </source>
</evidence>
<proteinExistence type="predicted"/>
<feature type="transmembrane region" description="Helical" evidence="6">
    <location>
        <begin position="277"/>
        <end position="299"/>
    </location>
</feature>
<dbReference type="GO" id="GO:0005886">
    <property type="term" value="C:plasma membrane"/>
    <property type="evidence" value="ECO:0007669"/>
    <property type="project" value="UniProtKB-SubCell"/>
</dbReference>
<evidence type="ECO:0000256" key="2">
    <source>
        <dbReference type="ARBA" id="ARBA00022475"/>
    </source>
</evidence>
<evidence type="ECO:0000256" key="6">
    <source>
        <dbReference type="SAM" id="Phobius"/>
    </source>
</evidence>
<comment type="caution">
    <text evidence="8">The sequence shown here is derived from an EMBL/GenBank/DDBJ whole genome shotgun (WGS) entry which is preliminary data.</text>
</comment>
<feature type="transmembrane region" description="Helical" evidence="6">
    <location>
        <begin position="125"/>
        <end position="145"/>
    </location>
</feature>
<evidence type="ECO:0000259" key="7">
    <source>
        <dbReference type="Pfam" id="PF00482"/>
    </source>
</evidence>
<evidence type="ECO:0000313" key="9">
    <source>
        <dbReference type="Proteomes" id="UP000284057"/>
    </source>
</evidence>
<evidence type="ECO:0000256" key="3">
    <source>
        <dbReference type="ARBA" id="ARBA00022692"/>
    </source>
</evidence>
<dbReference type="AlphaFoldDB" id="A0A418KID3"/>
<keyword evidence="4 6" id="KW-1133">Transmembrane helix</keyword>
<dbReference type="Proteomes" id="UP000284057">
    <property type="component" value="Unassembled WGS sequence"/>
</dbReference>